<evidence type="ECO:0000256" key="4">
    <source>
        <dbReference type="ARBA" id="ARBA00023242"/>
    </source>
</evidence>
<dbReference type="SUPFAM" id="SSF46785">
    <property type="entry name" value="Winged helix' DNA-binding domain"/>
    <property type="match status" value="1"/>
</dbReference>
<dbReference type="Pfam" id="PF00250">
    <property type="entry name" value="Forkhead"/>
    <property type="match status" value="1"/>
</dbReference>
<dbReference type="GO" id="GO:0000978">
    <property type="term" value="F:RNA polymerase II cis-regulatory region sequence-specific DNA binding"/>
    <property type="evidence" value="ECO:0007669"/>
    <property type="project" value="TreeGrafter"/>
</dbReference>
<feature type="compositionally biased region" description="Low complexity" evidence="6">
    <location>
        <begin position="271"/>
        <end position="283"/>
    </location>
</feature>
<feature type="compositionally biased region" description="Low complexity" evidence="6">
    <location>
        <begin position="312"/>
        <end position="323"/>
    </location>
</feature>
<feature type="region of interest" description="Disordered" evidence="6">
    <location>
        <begin position="584"/>
        <end position="626"/>
    </location>
</feature>
<gene>
    <name evidence="9" type="ORF">BD310DRAFT_1036783</name>
    <name evidence="8" type="ORF">BD311DRAFT_682127</name>
</gene>
<evidence type="ECO:0000313" key="8">
    <source>
        <dbReference type="EMBL" id="TBU34386.1"/>
    </source>
</evidence>
<evidence type="ECO:0000256" key="3">
    <source>
        <dbReference type="ARBA" id="ARBA00023163"/>
    </source>
</evidence>
<feature type="region of interest" description="Disordered" evidence="6">
    <location>
        <begin position="1"/>
        <end position="52"/>
    </location>
</feature>
<feature type="compositionally biased region" description="Acidic residues" evidence="6">
    <location>
        <begin position="450"/>
        <end position="473"/>
    </location>
</feature>
<feature type="compositionally biased region" description="Pro residues" evidence="6">
    <location>
        <begin position="366"/>
        <end position="385"/>
    </location>
</feature>
<dbReference type="OrthoDB" id="5954824at2759"/>
<feature type="compositionally biased region" description="Low complexity" evidence="6">
    <location>
        <begin position="488"/>
        <end position="504"/>
    </location>
</feature>
<evidence type="ECO:0000313" key="9">
    <source>
        <dbReference type="EMBL" id="TBU62178.1"/>
    </source>
</evidence>
<feature type="compositionally biased region" description="Low complexity" evidence="6">
    <location>
        <begin position="354"/>
        <end position="365"/>
    </location>
</feature>
<evidence type="ECO:0000313" key="10">
    <source>
        <dbReference type="Proteomes" id="UP000292082"/>
    </source>
</evidence>
<dbReference type="PRINTS" id="PR00053">
    <property type="entry name" value="FORKHEAD"/>
</dbReference>
<sequence length="626" mass="69461">MASLNNLLNPDSSYEPSIRLQAVLSPTTTSPTISPTEKTSESSSTAVELRPPPPRAEVVIRAHEPHPDCPDTLACLPDTDGRPQHTLPVILRCTILGSPRKRLTIREIYAAMERKYPYYKTAGPAWKQSVRHHLSLNRLFERQPRPPSDPGFGSYWTVNLEAPPGTKRPRKRGGRSNKVEYSENGPGPGLGSGLPTVIIPMQVHPPPLPAYSTPPMSQMSQSGPPSTSTMMSSSNGVHNGIASVRSLPPSHMSHPSPEDHYQTHPHHDSSHSPPQHAYSHSHIQPPPHPHQHSHMHSQSPHPQSQPPPHPHMQPSSHIHSQPLPHHHSHPHQHSVPHPHALPPSHPHSQPPSHPYGHSPTQGHPHSQPPPPPPNHPHAHSQPPPSHSNSHYHHQQSHQPPSHPPPPPLPPSSAPPNPHPQKSVSTIAKLRPVDSRSFSQTSTMRSRRLYDEDEDDMDWEDGDGPQFSDDDYSSSEDMPYQYDPRAHNRNSSSYSGSSHRTYSGSQGQSGRSVLHGAFSSYSNTDHPDSTIERLKMEMAGLRRQSQDAVNASLRLSDQLTASQEDAARAKAALKVAENMLEEEARRRLQAEQNAEEEARRRRTAEESLRQYEVQARAQRKPNAYARA</sequence>
<evidence type="ECO:0000256" key="5">
    <source>
        <dbReference type="PROSITE-ProRule" id="PRU00089"/>
    </source>
</evidence>
<name>A0A4Q9N681_9APHY</name>
<protein>
    <recommendedName>
        <fullName evidence="7">Fork-head domain-containing protein</fullName>
    </recommendedName>
</protein>
<evidence type="ECO:0000259" key="7">
    <source>
        <dbReference type="PROSITE" id="PS50039"/>
    </source>
</evidence>
<dbReference type="Gene3D" id="1.10.10.10">
    <property type="entry name" value="Winged helix-like DNA-binding domain superfamily/Winged helix DNA-binding domain"/>
    <property type="match status" value="1"/>
</dbReference>
<keyword evidence="4 5" id="KW-0539">Nucleus</keyword>
<feature type="DNA-binding region" description="Fork-head" evidence="5">
    <location>
        <begin position="82"/>
        <end position="172"/>
    </location>
</feature>
<keyword evidence="2 5" id="KW-0238">DNA-binding</keyword>
<keyword evidence="3" id="KW-0804">Transcription</keyword>
<dbReference type="AlphaFoldDB" id="A0A4Q9N681"/>
<feature type="domain" description="Fork-head" evidence="7">
    <location>
        <begin position="82"/>
        <end position="172"/>
    </location>
</feature>
<dbReference type="CDD" id="cd00059">
    <property type="entry name" value="FH_FOX"/>
    <property type="match status" value="1"/>
</dbReference>
<dbReference type="InterPro" id="IPR036390">
    <property type="entry name" value="WH_DNA-bd_sf"/>
</dbReference>
<feature type="compositionally biased region" description="Basic and acidic residues" evidence="6">
    <location>
        <begin position="595"/>
        <end position="608"/>
    </location>
</feature>
<proteinExistence type="predicted"/>
<dbReference type="Proteomes" id="UP000292082">
    <property type="component" value="Unassembled WGS sequence"/>
</dbReference>
<feature type="compositionally biased region" description="Pro residues" evidence="6">
    <location>
        <begin position="400"/>
        <end position="418"/>
    </location>
</feature>
<organism evidence="8">
    <name type="scientific">Dichomitus squalens</name>
    <dbReference type="NCBI Taxonomy" id="114155"/>
    <lineage>
        <taxon>Eukaryota</taxon>
        <taxon>Fungi</taxon>
        <taxon>Dikarya</taxon>
        <taxon>Basidiomycota</taxon>
        <taxon>Agaricomycotina</taxon>
        <taxon>Agaricomycetes</taxon>
        <taxon>Polyporales</taxon>
        <taxon>Polyporaceae</taxon>
        <taxon>Dichomitus</taxon>
    </lineage>
</organism>
<feature type="compositionally biased region" description="Pro residues" evidence="6">
    <location>
        <begin position="339"/>
        <end position="353"/>
    </location>
</feature>
<accession>A0A4Q9N681</accession>
<feature type="compositionally biased region" description="Low complexity" evidence="6">
    <location>
        <begin position="25"/>
        <end position="45"/>
    </location>
</feature>
<dbReference type="GO" id="GO:0005634">
    <property type="term" value="C:nucleus"/>
    <property type="evidence" value="ECO:0007669"/>
    <property type="project" value="UniProtKB-SubCell"/>
</dbReference>
<keyword evidence="10" id="KW-1185">Reference proteome</keyword>
<feature type="compositionally biased region" description="Low complexity" evidence="6">
    <location>
        <begin position="246"/>
        <end position="255"/>
    </location>
</feature>
<feature type="compositionally biased region" description="Polar residues" evidence="6">
    <location>
        <begin position="1"/>
        <end position="15"/>
    </location>
</feature>
<dbReference type="InterPro" id="IPR036388">
    <property type="entry name" value="WH-like_DNA-bd_sf"/>
</dbReference>
<evidence type="ECO:0000256" key="2">
    <source>
        <dbReference type="ARBA" id="ARBA00023125"/>
    </source>
</evidence>
<feature type="compositionally biased region" description="Basic and acidic residues" evidence="6">
    <location>
        <begin position="256"/>
        <end position="270"/>
    </location>
</feature>
<feature type="compositionally biased region" description="Basic residues" evidence="6">
    <location>
        <begin position="324"/>
        <end position="336"/>
    </location>
</feature>
<feature type="region of interest" description="Disordered" evidence="6">
    <location>
        <begin position="141"/>
        <end position="528"/>
    </location>
</feature>
<dbReference type="EMBL" id="ML143388">
    <property type="protein sequence ID" value="TBU34386.1"/>
    <property type="molecule type" value="Genomic_DNA"/>
</dbReference>
<keyword evidence="1" id="KW-0805">Transcription regulation</keyword>
<dbReference type="PANTHER" id="PTHR46078:SF2">
    <property type="entry name" value="FORK-HEAD DOMAIN-CONTAINING PROTEIN"/>
    <property type="match status" value="1"/>
</dbReference>
<evidence type="ECO:0000256" key="1">
    <source>
        <dbReference type="ARBA" id="ARBA00023015"/>
    </source>
</evidence>
<feature type="compositionally biased region" description="Low complexity" evidence="6">
    <location>
        <begin position="213"/>
        <end position="234"/>
    </location>
</feature>
<dbReference type="GO" id="GO:0000981">
    <property type="term" value="F:DNA-binding transcription factor activity, RNA polymerase II-specific"/>
    <property type="evidence" value="ECO:0007669"/>
    <property type="project" value="TreeGrafter"/>
</dbReference>
<dbReference type="EMBL" id="ML145095">
    <property type="protein sequence ID" value="TBU62178.1"/>
    <property type="molecule type" value="Genomic_DNA"/>
</dbReference>
<reference evidence="8 10" key="1">
    <citation type="submission" date="2019-01" db="EMBL/GenBank/DDBJ databases">
        <title>Draft genome sequences of three monokaryotic isolates of the white-rot basidiomycete fungus Dichomitus squalens.</title>
        <authorList>
            <consortium name="DOE Joint Genome Institute"/>
            <person name="Lopez S.C."/>
            <person name="Andreopoulos B."/>
            <person name="Pangilinan J."/>
            <person name="Lipzen A."/>
            <person name="Riley R."/>
            <person name="Ahrendt S."/>
            <person name="Ng V."/>
            <person name="Barry K."/>
            <person name="Daum C."/>
            <person name="Grigoriev I.V."/>
            <person name="Hilden K.S."/>
            <person name="Makela M.R."/>
            <person name="de Vries R.P."/>
        </authorList>
    </citation>
    <scope>NUCLEOTIDE SEQUENCE [LARGE SCALE GENOMIC DNA]</scope>
    <source>
        <strain evidence="9 10">CBS 464.89</strain>
        <strain evidence="8">OM18370.1</strain>
    </source>
</reference>
<dbReference type="PROSITE" id="PS50039">
    <property type="entry name" value="FORK_HEAD_3"/>
    <property type="match status" value="1"/>
</dbReference>
<dbReference type="InterPro" id="IPR045912">
    <property type="entry name" value="FOXJ2/3-like"/>
</dbReference>
<evidence type="ECO:0000256" key="6">
    <source>
        <dbReference type="SAM" id="MobiDB-lite"/>
    </source>
</evidence>
<dbReference type="InterPro" id="IPR001766">
    <property type="entry name" value="Fork_head_dom"/>
</dbReference>
<dbReference type="Proteomes" id="UP000292957">
    <property type="component" value="Unassembled WGS sequence"/>
</dbReference>
<comment type="subcellular location">
    <subcellularLocation>
        <location evidence="5">Nucleus</location>
    </subcellularLocation>
</comment>
<dbReference type="PANTHER" id="PTHR46078">
    <property type="entry name" value="FORKHEAD BOX PROTEIN J2 FAMILY MEMBER"/>
    <property type="match status" value="1"/>
</dbReference>
<dbReference type="STRING" id="114155.A0A4Q9N681"/>
<dbReference type="SMART" id="SM00339">
    <property type="entry name" value="FH"/>
    <property type="match status" value="1"/>
</dbReference>